<comment type="caution">
    <text evidence="2">The sequence shown here is derived from an EMBL/GenBank/DDBJ whole genome shotgun (WGS) entry which is preliminary data.</text>
</comment>
<dbReference type="PANTHER" id="PTHR22753">
    <property type="entry name" value="TRANSMEMBRANE PROTEIN 68"/>
    <property type="match status" value="1"/>
</dbReference>
<dbReference type="EMBL" id="JANPWB010000004">
    <property type="protein sequence ID" value="KAJ1191900.1"/>
    <property type="molecule type" value="Genomic_DNA"/>
</dbReference>
<dbReference type="PANTHER" id="PTHR22753:SF14">
    <property type="entry name" value="MONOACYLGLYCEROL_DIACYLGLYCEROL O-ACYLTRANSFERASE"/>
    <property type="match status" value="1"/>
</dbReference>
<dbReference type="SUPFAM" id="SSF69593">
    <property type="entry name" value="Glycerol-3-phosphate (1)-acyltransferase"/>
    <property type="match status" value="1"/>
</dbReference>
<dbReference type="CDD" id="cd07987">
    <property type="entry name" value="LPLAT_MGAT-like"/>
    <property type="match status" value="1"/>
</dbReference>
<dbReference type="SMART" id="SM00563">
    <property type="entry name" value="PlsC"/>
    <property type="match status" value="1"/>
</dbReference>
<accession>A0AAV7US54</accession>
<sequence>MPHCRNLTGMKERQKPRLGMDIGELGRCWMAAPYIEGQKGTATERGGLCMQNGAIQVLALVGLFVDYEIKGLEKIPEEGPALILYYHGALPVDYYYFVCRVLLQRGRNIHSVGDHFLFKIPGFKPLLEVFCVMHGPKEECVKVLKNGHLLAISPGGVREAIFSDESYVIIWGSRKGFAQVAIDAKVPIIPMFTRNAREGFRSLGGIRLFRWIYETFKIPFLPIYGGFPVKLCTYLGDPIPYDPDITATELAEKAKCAIESLIERHQRIPGNILRALLERFHRREKED</sequence>
<gene>
    <name evidence="2" type="ORF">NDU88_001213</name>
</gene>
<proteinExistence type="predicted"/>
<name>A0AAV7US54_PLEWA</name>
<dbReference type="InterPro" id="IPR002123">
    <property type="entry name" value="Plipid/glycerol_acylTrfase"/>
</dbReference>
<organism evidence="2 3">
    <name type="scientific">Pleurodeles waltl</name>
    <name type="common">Iberian ribbed newt</name>
    <dbReference type="NCBI Taxonomy" id="8319"/>
    <lineage>
        <taxon>Eukaryota</taxon>
        <taxon>Metazoa</taxon>
        <taxon>Chordata</taxon>
        <taxon>Craniata</taxon>
        <taxon>Vertebrata</taxon>
        <taxon>Euteleostomi</taxon>
        <taxon>Amphibia</taxon>
        <taxon>Batrachia</taxon>
        <taxon>Caudata</taxon>
        <taxon>Salamandroidea</taxon>
        <taxon>Salamandridae</taxon>
        <taxon>Pleurodelinae</taxon>
        <taxon>Pleurodeles</taxon>
    </lineage>
</organism>
<reference evidence="2" key="1">
    <citation type="journal article" date="2022" name="bioRxiv">
        <title>Sequencing and chromosome-scale assembly of the giantPleurodeles waltlgenome.</title>
        <authorList>
            <person name="Brown T."/>
            <person name="Elewa A."/>
            <person name="Iarovenko S."/>
            <person name="Subramanian E."/>
            <person name="Araus A.J."/>
            <person name="Petzold A."/>
            <person name="Susuki M."/>
            <person name="Suzuki K.-i.T."/>
            <person name="Hayashi T."/>
            <person name="Toyoda A."/>
            <person name="Oliveira C."/>
            <person name="Osipova E."/>
            <person name="Leigh N.D."/>
            <person name="Simon A."/>
            <person name="Yun M.H."/>
        </authorList>
    </citation>
    <scope>NUCLEOTIDE SEQUENCE</scope>
    <source>
        <strain evidence="2">20211129_DDA</strain>
        <tissue evidence="2">Liver</tissue>
    </source>
</reference>
<dbReference type="Proteomes" id="UP001066276">
    <property type="component" value="Chromosome 2_2"/>
</dbReference>
<evidence type="ECO:0000259" key="1">
    <source>
        <dbReference type="SMART" id="SM00563"/>
    </source>
</evidence>
<dbReference type="GO" id="GO:0016020">
    <property type="term" value="C:membrane"/>
    <property type="evidence" value="ECO:0007669"/>
    <property type="project" value="TreeGrafter"/>
</dbReference>
<evidence type="ECO:0000313" key="3">
    <source>
        <dbReference type="Proteomes" id="UP001066276"/>
    </source>
</evidence>
<keyword evidence="3" id="KW-1185">Reference proteome</keyword>
<dbReference type="GO" id="GO:0016746">
    <property type="term" value="F:acyltransferase activity"/>
    <property type="evidence" value="ECO:0007669"/>
    <property type="project" value="InterPro"/>
</dbReference>
<feature type="domain" description="Phospholipid/glycerol acyltransferase" evidence="1">
    <location>
        <begin position="81"/>
        <end position="196"/>
    </location>
</feature>
<evidence type="ECO:0000313" key="2">
    <source>
        <dbReference type="EMBL" id="KAJ1191900.1"/>
    </source>
</evidence>
<protein>
    <recommendedName>
        <fullName evidence="1">Phospholipid/glycerol acyltransferase domain-containing protein</fullName>
    </recommendedName>
</protein>
<dbReference type="AlphaFoldDB" id="A0AAV7US54"/>
<dbReference type="Pfam" id="PF01553">
    <property type="entry name" value="Acyltransferase"/>
    <property type="match status" value="1"/>
</dbReference>